<dbReference type="EMBL" id="BTRK01000003">
    <property type="protein sequence ID" value="GMR43813.1"/>
    <property type="molecule type" value="Genomic_DNA"/>
</dbReference>
<evidence type="ECO:0000313" key="2">
    <source>
        <dbReference type="Proteomes" id="UP001328107"/>
    </source>
</evidence>
<dbReference type="Proteomes" id="UP001328107">
    <property type="component" value="Unassembled WGS sequence"/>
</dbReference>
<evidence type="ECO:0000313" key="1">
    <source>
        <dbReference type="EMBL" id="GMR43813.1"/>
    </source>
</evidence>
<sequence>FRMKDEIKEIEFTQTRKNGVQHNKFSCHHDPATHKIIGQHDKAEKSDTDDSSEKLKCSFIVRKPRPKGSGSQKFFDGESNDVILMKINKISTAKNDADIKTKETKLNIPHTVHCDPDLFVFDEEPSDSMVFKEISKEPGNFYCSDSNYHLHYRMKKTDDWSVVDGNGVTCDSTEHAFVINGLELP</sequence>
<feature type="non-terminal residue" evidence="1">
    <location>
        <position position="185"/>
    </location>
</feature>
<reference evidence="2" key="1">
    <citation type="submission" date="2022-10" db="EMBL/GenBank/DDBJ databases">
        <title>Genome assembly of Pristionchus species.</title>
        <authorList>
            <person name="Yoshida K."/>
            <person name="Sommer R.J."/>
        </authorList>
    </citation>
    <scope>NUCLEOTIDE SEQUENCE [LARGE SCALE GENOMIC DNA]</scope>
    <source>
        <strain evidence="2">RS5460</strain>
    </source>
</reference>
<dbReference type="AlphaFoldDB" id="A0AAN4ZS59"/>
<accession>A0AAN4ZS59</accession>
<organism evidence="1 2">
    <name type="scientific">Pristionchus mayeri</name>
    <dbReference type="NCBI Taxonomy" id="1317129"/>
    <lineage>
        <taxon>Eukaryota</taxon>
        <taxon>Metazoa</taxon>
        <taxon>Ecdysozoa</taxon>
        <taxon>Nematoda</taxon>
        <taxon>Chromadorea</taxon>
        <taxon>Rhabditida</taxon>
        <taxon>Rhabditina</taxon>
        <taxon>Diplogasteromorpha</taxon>
        <taxon>Diplogasteroidea</taxon>
        <taxon>Neodiplogasteridae</taxon>
        <taxon>Pristionchus</taxon>
    </lineage>
</organism>
<name>A0AAN4ZS59_9BILA</name>
<feature type="non-terminal residue" evidence="1">
    <location>
        <position position="1"/>
    </location>
</feature>
<proteinExistence type="predicted"/>
<protein>
    <submittedName>
        <fullName evidence="1">Uncharacterized protein</fullName>
    </submittedName>
</protein>
<keyword evidence="2" id="KW-1185">Reference proteome</keyword>
<gene>
    <name evidence="1" type="ORF">PMAYCL1PPCAC_14008</name>
</gene>
<comment type="caution">
    <text evidence="1">The sequence shown here is derived from an EMBL/GenBank/DDBJ whole genome shotgun (WGS) entry which is preliminary data.</text>
</comment>